<protein>
    <submittedName>
        <fullName evidence="2">Uncharacterized protein</fullName>
    </submittedName>
</protein>
<gene>
    <name evidence="2" type="ORF">EEDITHA_LOCUS4365</name>
</gene>
<accession>A0AAU9TRP6</accession>
<feature type="compositionally biased region" description="Low complexity" evidence="1">
    <location>
        <begin position="160"/>
        <end position="173"/>
    </location>
</feature>
<evidence type="ECO:0000313" key="2">
    <source>
        <dbReference type="EMBL" id="CAH2088177.1"/>
    </source>
</evidence>
<dbReference type="EMBL" id="CAKOGL010000007">
    <property type="protein sequence ID" value="CAH2088177.1"/>
    <property type="molecule type" value="Genomic_DNA"/>
</dbReference>
<evidence type="ECO:0000313" key="3">
    <source>
        <dbReference type="Proteomes" id="UP001153954"/>
    </source>
</evidence>
<organism evidence="2 3">
    <name type="scientific">Euphydryas editha</name>
    <name type="common">Edith's checkerspot</name>
    <dbReference type="NCBI Taxonomy" id="104508"/>
    <lineage>
        <taxon>Eukaryota</taxon>
        <taxon>Metazoa</taxon>
        <taxon>Ecdysozoa</taxon>
        <taxon>Arthropoda</taxon>
        <taxon>Hexapoda</taxon>
        <taxon>Insecta</taxon>
        <taxon>Pterygota</taxon>
        <taxon>Neoptera</taxon>
        <taxon>Endopterygota</taxon>
        <taxon>Lepidoptera</taxon>
        <taxon>Glossata</taxon>
        <taxon>Ditrysia</taxon>
        <taxon>Papilionoidea</taxon>
        <taxon>Nymphalidae</taxon>
        <taxon>Nymphalinae</taxon>
        <taxon>Euphydryas</taxon>
    </lineage>
</organism>
<reference evidence="2" key="1">
    <citation type="submission" date="2022-03" db="EMBL/GenBank/DDBJ databases">
        <authorList>
            <person name="Tunstrom K."/>
        </authorList>
    </citation>
    <scope>NUCLEOTIDE SEQUENCE</scope>
</reference>
<comment type="caution">
    <text evidence="2">The sequence shown here is derived from an EMBL/GenBank/DDBJ whole genome shotgun (WGS) entry which is preliminary data.</text>
</comment>
<name>A0AAU9TRP6_EUPED</name>
<sequence length="183" mass="19455">MDTVYPAAASVLARGRRRRRVEPRQRHRTMPVTFAEIKEVDEEKEVNEEVCGASVASVASAIEERRRRPDLLEERLGREFAEFRRRRARRDHLREADEPAVSTSPPGASGSQSAPCNSCVPCVPCAPCAPCAPCVPCAPCAPCAPGTPCVPCAPCAPCAPGAASGSPPVSRAASEPRPEAEPS</sequence>
<dbReference type="AlphaFoldDB" id="A0AAU9TRP6"/>
<dbReference type="Proteomes" id="UP001153954">
    <property type="component" value="Unassembled WGS sequence"/>
</dbReference>
<feature type="region of interest" description="Disordered" evidence="1">
    <location>
        <begin position="160"/>
        <end position="183"/>
    </location>
</feature>
<feature type="compositionally biased region" description="Basic and acidic residues" evidence="1">
    <location>
        <begin position="174"/>
        <end position="183"/>
    </location>
</feature>
<feature type="region of interest" description="Disordered" evidence="1">
    <location>
        <begin position="83"/>
        <end position="108"/>
    </location>
</feature>
<keyword evidence="3" id="KW-1185">Reference proteome</keyword>
<proteinExistence type="predicted"/>
<evidence type="ECO:0000256" key="1">
    <source>
        <dbReference type="SAM" id="MobiDB-lite"/>
    </source>
</evidence>